<keyword evidence="3" id="KW-0349">Heme</keyword>
<evidence type="ECO:0000313" key="5">
    <source>
        <dbReference type="Proteomes" id="UP001601948"/>
    </source>
</evidence>
<dbReference type="Gene3D" id="1.10.630.10">
    <property type="entry name" value="Cytochrome P450"/>
    <property type="match status" value="1"/>
</dbReference>
<comment type="caution">
    <text evidence="4">The sequence shown here is derived from an EMBL/GenBank/DDBJ whole genome shotgun (WGS) entry which is preliminary data.</text>
</comment>
<dbReference type="SUPFAM" id="SSF48264">
    <property type="entry name" value="Cytochrome P450"/>
    <property type="match status" value="1"/>
</dbReference>
<keyword evidence="3" id="KW-0408">Iron</keyword>
<proteinExistence type="inferred from homology"/>
<dbReference type="InterPro" id="IPR050121">
    <property type="entry name" value="Cytochrome_P450_monoxygenase"/>
</dbReference>
<dbReference type="RefSeq" id="WP_387715760.1">
    <property type="nucleotide sequence ID" value="NZ_JBIAPI010000001.1"/>
</dbReference>
<dbReference type="Pfam" id="PF00067">
    <property type="entry name" value="p450"/>
    <property type="match status" value="1"/>
</dbReference>
<dbReference type="PROSITE" id="PS00086">
    <property type="entry name" value="CYTOCHROME_P450"/>
    <property type="match status" value="1"/>
</dbReference>
<dbReference type="InterPro" id="IPR036396">
    <property type="entry name" value="Cyt_P450_sf"/>
</dbReference>
<evidence type="ECO:0000313" key="4">
    <source>
        <dbReference type="EMBL" id="MFF3223070.1"/>
    </source>
</evidence>
<protein>
    <submittedName>
        <fullName evidence="4">Cytochrome P450</fullName>
    </submittedName>
</protein>
<dbReference type="Proteomes" id="UP001601948">
    <property type="component" value="Unassembled WGS sequence"/>
</dbReference>
<accession>A0ABW6QQY4</accession>
<keyword evidence="5" id="KW-1185">Reference proteome</keyword>
<keyword evidence="3" id="KW-0479">Metal-binding</keyword>
<keyword evidence="3" id="KW-0503">Monooxygenase</keyword>
<organism evidence="4 5">
    <name type="scientific">Nocardia suismassiliense</name>
    <dbReference type="NCBI Taxonomy" id="2077092"/>
    <lineage>
        <taxon>Bacteria</taxon>
        <taxon>Bacillati</taxon>
        <taxon>Actinomycetota</taxon>
        <taxon>Actinomycetes</taxon>
        <taxon>Mycobacteriales</taxon>
        <taxon>Nocardiaceae</taxon>
        <taxon>Nocardia</taxon>
    </lineage>
</organism>
<dbReference type="PRINTS" id="PR00463">
    <property type="entry name" value="EP450I"/>
</dbReference>
<evidence type="ECO:0000256" key="1">
    <source>
        <dbReference type="ARBA" id="ARBA00001971"/>
    </source>
</evidence>
<name>A0ABW6QQY4_9NOCA</name>
<comment type="cofactor">
    <cofactor evidence="1">
        <name>heme</name>
        <dbReference type="ChEBI" id="CHEBI:30413"/>
    </cofactor>
</comment>
<dbReference type="InterPro" id="IPR002401">
    <property type="entry name" value="Cyt_P450_E_grp-I"/>
</dbReference>
<dbReference type="InterPro" id="IPR001128">
    <property type="entry name" value="Cyt_P450"/>
</dbReference>
<keyword evidence="3" id="KW-0560">Oxidoreductase</keyword>
<comment type="similarity">
    <text evidence="2 3">Belongs to the cytochrome P450 family.</text>
</comment>
<dbReference type="PANTHER" id="PTHR24305:SF166">
    <property type="entry name" value="CYTOCHROME P450 12A4, MITOCHONDRIAL-RELATED"/>
    <property type="match status" value="1"/>
</dbReference>
<dbReference type="PRINTS" id="PR00385">
    <property type="entry name" value="P450"/>
</dbReference>
<reference evidence="4 5" key="1">
    <citation type="submission" date="2024-10" db="EMBL/GenBank/DDBJ databases">
        <title>The Natural Products Discovery Center: Release of the First 8490 Sequenced Strains for Exploring Actinobacteria Biosynthetic Diversity.</title>
        <authorList>
            <person name="Kalkreuter E."/>
            <person name="Kautsar S.A."/>
            <person name="Yang D."/>
            <person name="Bader C.D."/>
            <person name="Teijaro C.N."/>
            <person name="Fluegel L."/>
            <person name="Davis C.M."/>
            <person name="Simpson J.R."/>
            <person name="Lauterbach L."/>
            <person name="Steele A.D."/>
            <person name="Gui C."/>
            <person name="Meng S."/>
            <person name="Li G."/>
            <person name="Viehrig K."/>
            <person name="Ye F."/>
            <person name="Su P."/>
            <person name="Kiefer A.F."/>
            <person name="Nichols A."/>
            <person name="Cepeda A.J."/>
            <person name="Yan W."/>
            <person name="Fan B."/>
            <person name="Jiang Y."/>
            <person name="Adhikari A."/>
            <person name="Zheng C.-J."/>
            <person name="Schuster L."/>
            <person name="Cowan T.M."/>
            <person name="Smanski M.J."/>
            <person name="Chevrette M.G."/>
            <person name="De Carvalho L.P.S."/>
            <person name="Shen B."/>
        </authorList>
    </citation>
    <scope>NUCLEOTIDE SEQUENCE [LARGE SCALE GENOMIC DNA]</scope>
    <source>
        <strain evidence="4 5">NPDC003040</strain>
    </source>
</reference>
<sequence>MARGRLPLMGHLLPLVRDPLGFLSSLPAQGELVRFELGPLEAILVCDRELVQHVLRHDRIFDKDGGTLFEQGRRALGDGLVTCPHSRHRRQRRMLQPAFHRSRLPAYAASISTQIDAITSAWQSGQDLDILMETGKFAANATATVVFSGAVPESTAAQTIDDIDAIFVGVFRRSLVPQLLTRLPTPGNRAYQRSITRLRGTLGDLVAARRAADVDHGDLLSALLDARDTDGKGLSDTEISDQMITFLNAGTHTTADALTWALYELDRHPDIARRLHAEVDGVLAGRAATYDDLPHLPLTGHFITETLRLRGPAWLLTRHVTEDTELGGCRLPKGTVVAYSSYLVGHCPDVYAEPDRFDPDRWDTTTPPPQNALIPFGGGARKCIGDLLALDEAAIAPPLSPPAGACVRFRATI</sequence>
<dbReference type="InterPro" id="IPR017972">
    <property type="entry name" value="Cyt_P450_CS"/>
</dbReference>
<dbReference type="PANTHER" id="PTHR24305">
    <property type="entry name" value="CYTOCHROME P450"/>
    <property type="match status" value="1"/>
</dbReference>
<evidence type="ECO:0000256" key="3">
    <source>
        <dbReference type="RuleBase" id="RU000461"/>
    </source>
</evidence>
<evidence type="ECO:0000256" key="2">
    <source>
        <dbReference type="ARBA" id="ARBA00010617"/>
    </source>
</evidence>
<dbReference type="CDD" id="cd11049">
    <property type="entry name" value="CYP170A1-like"/>
    <property type="match status" value="1"/>
</dbReference>
<gene>
    <name evidence="4" type="ORF">ACFYV7_09760</name>
</gene>
<dbReference type="EMBL" id="JBIAPI010000001">
    <property type="protein sequence ID" value="MFF3223070.1"/>
    <property type="molecule type" value="Genomic_DNA"/>
</dbReference>